<name>A0ABN8Y3M0_RANTA</name>
<gene>
    <name evidence="2" type="ORF">MRATA1EN1_LOCUS5149</name>
</gene>
<keyword evidence="3" id="KW-1185">Reference proteome</keyword>
<evidence type="ECO:0000313" key="3">
    <source>
        <dbReference type="Proteomes" id="UP001176941"/>
    </source>
</evidence>
<dbReference type="InterPro" id="IPR027880">
    <property type="entry name" value="DUF4635"/>
</dbReference>
<organism evidence="2 3">
    <name type="scientific">Rangifer tarandus platyrhynchus</name>
    <name type="common">Svalbard reindeer</name>
    <dbReference type="NCBI Taxonomy" id="3082113"/>
    <lineage>
        <taxon>Eukaryota</taxon>
        <taxon>Metazoa</taxon>
        <taxon>Chordata</taxon>
        <taxon>Craniata</taxon>
        <taxon>Vertebrata</taxon>
        <taxon>Euteleostomi</taxon>
        <taxon>Mammalia</taxon>
        <taxon>Eutheria</taxon>
        <taxon>Laurasiatheria</taxon>
        <taxon>Artiodactyla</taxon>
        <taxon>Ruminantia</taxon>
        <taxon>Pecora</taxon>
        <taxon>Cervidae</taxon>
        <taxon>Odocoileinae</taxon>
        <taxon>Rangifer</taxon>
    </lineage>
</organism>
<protein>
    <recommendedName>
        <fullName evidence="4">Small integral membrane protein 23</fullName>
    </recommendedName>
</protein>
<accession>A0ABN8Y3M0</accession>
<dbReference type="PANTHER" id="PTHR37865:SF1">
    <property type="entry name" value="SMALL INTEGRAL MEMBRANE PROTEIN 23"/>
    <property type="match status" value="1"/>
</dbReference>
<dbReference type="PANTHER" id="PTHR37865">
    <property type="entry name" value="SMALL INTEGRAL MEMBRANE PROTEIN 23"/>
    <property type="match status" value="1"/>
</dbReference>
<evidence type="ECO:0000256" key="1">
    <source>
        <dbReference type="SAM" id="Coils"/>
    </source>
</evidence>
<dbReference type="EMBL" id="OX459950">
    <property type="protein sequence ID" value="CAI9156187.1"/>
    <property type="molecule type" value="Genomic_DNA"/>
</dbReference>
<proteinExistence type="predicted"/>
<dbReference type="Pfam" id="PF15466">
    <property type="entry name" value="DUF4635"/>
    <property type="match status" value="1"/>
</dbReference>
<evidence type="ECO:0008006" key="4">
    <source>
        <dbReference type="Google" id="ProtNLM"/>
    </source>
</evidence>
<sequence>MEIPALTVLITQSAVPPSFLIPSLFLHWVTQRWLAGEIGRHLAQHPPCPSLLHNLLLGMRTEGRERCLVGSRGRVAAERRGSRCKDRKQTLLALLVLVLYVGTGISGRSWEVSERIRECNYPQNPVTSQVFEYQTSDSPEEPIKVMRTWLKENLHVFLEKLEKEVQELERLVRDLEEWLDALLGEGHPEDLCSTVTNHV</sequence>
<feature type="coiled-coil region" evidence="1">
    <location>
        <begin position="151"/>
        <end position="185"/>
    </location>
</feature>
<dbReference type="Proteomes" id="UP001176941">
    <property type="component" value="Chromosome 14"/>
</dbReference>
<keyword evidence="1" id="KW-0175">Coiled coil</keyword>
<evidence type="ECO:0000313" key="2">
    <source>
        <dbReference type="EMBL" id="CAI9156187.1"/>
    </source>
</evidence>
<reference evidence="2" key="1">
    <citation type="submission" date="2023-04" db="EMBL/GenBank/DDBJ databases">
        <authorList>
            <consortium name="ELIXIR-Norway"/>
        </authorList>
    </citation>
    <scope>NUCLEOTIDE SEQUENCE [LARGE SCALE GENOMIC DNA]</scope>
</reference>